<dbReference type="InterPro" id="IPR001764">
    <property type="entry name" value="Glyco_hydro_3_N"/>
</dbReference>
<dbReference type="InterPro" id="IPR026891">
    <property type="entry name" value="Fn3-like"/>
</dbReference>
<dbReference type="SMART" id="SM01217">
    <property type="entry name" value="Fn3_like"/>
    <property type="match status" value="1"/>
</dbReference>
<gene>
    <name evidence="4" type="ORF">ALGA_1736</name>
</gene>
<keyword evidence="2" id="KW-0378">Hydrolase</keyword>
<dbReference type="InterPro" id="IPR011658">
    <property type="entry name" value="PA14_dom"/>
</dbReference>
<dbReference type="GO" id="GO:0008422">
    <property type="term" value="F:beta-glucosidase activity"/>
    <property type="evidence" value="ECO:0007669"/>
    <property type="project" value="TreeGrafter"/>
</dbReference>
<dbReference type="PRINTS" id="PR00133">
    <property type="entry name" value="GLHYDRLASE3"/>
</dbReference>
<evidence type="ECO:0000313" key="5">
    <source>
        <dbReference type="Proteomes" id="UP000218267"/>
    </source>
</evidence>
<dbReference type="Gene3D" id="3.20.20.300">
    <property type="entry name" value="Glycoside hydrolase, family 3, N-terminal domain"/>
    <property type="match status" value="1"/>
</dbReference>
<dbReference type="InterPro" id="IPR036962">
    <property type="entry name" value="Glyco_hydro_3_N_sf"/>
</dbReference>
<dbReference type="PANTHER" id="PTHR30620:SF123">
    <property type="entry name" value="BETA-XYLOSIDASE"/>
    <property type="match status" value="1"/>
</dbReference>
<proteinExistence type="inferred from homology"/>
<dbReference type="Pfam" id="PF07691">
    <property type="entry name" value="PA14"/>
    <property type="match status" value="1"/>
</dbReference>
<dbReference type="InterPro" id="IPR051915">
    <property type="entry name" value="Cellulose_Degrad_GH3"/>
</dbReference>
<dbReference type="PANTHER" id="PTHR30620">
    <property type="entry name" value="PERIPLASMIC BETA-GLUCOSIDASE-RELATED"/>
    <property type="match status" value="1"/>
</dbReference>
<accession>A0A1Y1CIK7</accession>
<dbReference type="InterPro" id="IPR036881">
    <property type="entry name" value="Glyco_hydro_3_C_sf"/>
</dbReference>
<evidence type="ECO:0000256" key="1">
    <source>
        <dbReference type="ARBA" id="ARBA00005336"/>
    </source>
</evidence>
<sequence>MPAYKNAKLDIETRVSDLVSRMTLEEKVMQLDMYSAGDLCYNGRLSVDIAEKALNGMSVGSVHDYYPETAEAANELQKYIIENTRLGIPALFIEEALHGYQGSKSTAFPVPMGMGSMWDVELMEKIGNAVGAETRSVGVHMVLSPVLGIGREPRWGRVQETYGEDAYLAARNGVAYINGLQGDDLTQDDAVAAEPKHFGIHSIPEGGKNTAPVYIGEREARSNFLYVFEKAFVEAGALGAMAAYHEWDGIPAVADHWLLTEVLRDEWGFKGMVLSDLGAIAKQTNSHGTAETPKEAITNSIHAGLDMQFYDYKHEVFQQAIIDAVSDKTLQIEDVNRAVSSVLYVKFRLGLFENPYTNVDLKANRYHSKENQELALEAAHKSITLLYNKNNILPLGKEVKKIAVIGEMAGEVHLGGYAPKNVEGVSIVDAFKNTDYDVEFVDLNVPAFNMEVIGEKFLRTESGEKGLTAAYFNNTNCSGKPAFTKVETNLVKYWHNLSPEAGITADNFSVSYSGYLIPELTGSYKFGLIADDVARLTIDGEVIIDNWDRSTINQWGHKKIRFEKGKKYEIKLEFAEFEDYAGFQLKWEIEADVNDKNNMYAKAVKAAKQADVTILVLGETEDDCGEGKDKLKLELNDNSKKLLNDVAASGTPIILVLQNGRPLVLTEEIEKVDAILETWYAGELGGQATVDILTGKVNPSGKLPITFPRYTEQLPIYYNHKKSASSSYVDGTNKPLFAFGHGLSYSQFEYSNLSIEKSEISKTEEQTVKVKVKNTSKRKGTEVVQLYITDTFSSVATPVMQLRGFKRVELVPGEEKEVVFILLPDDLALWNREMKRVVETGEIQVKVGAASDDIRLNSSFRVK</sequence>
<dbReference type="SMART" id="SM00758">
    <property type="entry name" value="PA14"/>
    <property type="match status" value="1"/>
</dbReference>
<dbReference type="GO" id="GO:0009251">
    <property type="term" value="P:glucan catabolic process"/>
    <property type="evidence" value="ECO:0007669"/>
    <property type="project" value="TreeGrafter"/>
</dbReference>
<keyword evidence="5" id="KW-1185">Reference proteome</keyword>
<dbReference type="SUPFAM" id="SSF52279">
    <property type="entry name" value="Beta-D-glucan exohydrolase, C-terminal domain"/>
    <property type="match status" value="1"/>
</dbReference>
<dbReference type="InterPro" id="IPR013783">
    <property type="entry name" value="Ig-like_fold"/>
</dbReference>
<reference evidence="4 5" key="1">
    <citation type="journal article" date="2018" name="Mar. Genomics">
        <title>Complete genome sequence of Marinifilaceae bacterium strain SPP2, isolated from the Antarctic marine sediment.</title>
        <authorList>
            <person name="Watanabe M."/>
            <person name="Kojima H."/>
            <person name="Fukui M."/>
        </authorList>
    </citation>
    <scope>NUCLEOTIDE SEQUENCE [LARGE SCALE GENOMIC DNA]</scope>
    <source>
        <strain evidence="4 5">SPP2</strain>
    </source>
</reference>
<dbReference type="Pfam" id="PF00933">
    <property type="entry name" value="Glyco_hydro_3"/>
    <property type="match status" value="1"/>
</dbReference>
<dbReference type="FunFam" id="2.60.40.10:FF:000495">
    <property type="entry name" value="Periplasmic beta-glucosidase"/>
    <property type="match status" value="1"/>
</dbReference>
<comment type="similarity">
    <text evidence="1">Belongs to the glycosyl hydrolase 3 family.</text>
</comment>
<dbReference type="EMBL" id="AP018042">
    <property type="protein sequence ID" value="BAX80110.1"/>
    <property type="molecule type" value="Genomic_DNA"/>
</dbReference>
<protein>
    <recommendedName>
        <fullName evidence="3">PA14 domain-containing protein</fullName>
    </recommendedName>
</protein>
<dbReference type="Proteomes" id="UP000218267">
    <property type="component" value="Chromosome"/>
</dbReference>
<feature type="domain" description="PA14" evidence="3">
    <location>
        <begin position="462"/>
        <end position="604"/>
    </location>
</feature>
<dbReference type="InterPro" id="IPR017853">
    <property type="entry name" value="GH"/>
</dbReference>
<dbReference type="Gene3D" id="3.40.50.1700">
    <property type="entry name" value="Glycoside hydrolase family 3 C-terminal domain"/>
    <property type="match status" value="2"/>
</dbReference>
<dbReference type="SUPFAM" id="SSF51445">
    <property type="entry name" value="(Trans)glycosidases"/>
    <property type="match status" value="1"/>
</dbReference>
<evidence type="ECO:0000313" key="4">
    <source>
        <dbReference type="EMBL" id="BAX80110.1"/>
    </source>
</evidence>
<evidence type="ECO:0000259" key="3">
    <source>
        <dbReference type="PROSITE" id="PS51820"/>
    </source>
</evidence>
<evidence type="ECO:0000256" key="2">
    <source>
        <dbReference type="ARBA" id="ARBA00022801"/>
    </source>
</evidence>
<dbReference type="InterPro" id="IPR037524">
    <property type="entry name" value="PA14/GLEYA"/>
</dbReference>
<dbReference type="Pfam" id="PF01915">
    <property type="entry name" value="Glyco_hydro_3_C"/>
    <property type="match status" value="1"/>
</dbReference>
<dbReference type="Gene3D" id="2.60.40.10">
    <property type="entry name" value="Immunoglobulins"/>
    <property type="match status" value="1"/>
</dbReference>
<name>A0A1Y1CIK7_9BACT</name>
<reference evidence="5" key="2">
    <citation type="journal article" date="2020" name="Antonie Van Leeuwenhoek">
        <title>Labilibaculum antarcticum sp. nov., a novel facultative anaerobic, psychrotorelant bacterium isolated from marine sediment of Antarctica.</title>
        <authorList>
            <person name="Watanabe M."/>
            <person name="Kojima H."/>
            <person name="Fukui M."/>
        </authorList>
    </citation>
    <scope>NUCLEOTIDE SEQUENCE [LARGE SCALE GENOMIC DNA]</scope>
    <source>
        <strain evidence="5">SPP2</strain>
    </source>
</reference>
<dbReference type="PROSITE" id="PS51820">
    <property type="entry name" value="PA14"/>
    <property type="match status" value="1"/>
</dbReference>
<dbReference type="KEGG" id="mbas:ALGA_1736"/>
<organism evidence="4 5">
    <name type="scientific">Labilibaculum antarcticum</name>
    <dbReference type="NCBI Taxonomy" id="1717717"/>
    <lineage>
        <taxon>Bacteria</taxon>
        <taxon>Pseudomonadati</taxon>
        <taxon>Bacteroidota</taxon>
        <taxon>Bacteroidia</taxon>
        <taxon>Marinilabiliales</taxon>
        <taxon>Marinifilaceae</taxon>
        <taxon>Labilibaculum</taxon>
    </lineage>
</organism>
<dbReference type="InterPro" id="IPR002772">
    <property type="entry name" value="Glyco_hydro_3_C"/>
</dbReference>
<dbReference type="Pfam" id="PF14310">
    <property type="entry name" value="Fn3-like"/>
    <property type="match status" value="1"/>
</dbReference>
<dbReference type="AlphaFoldDB" id="A0A1Y1CIK7"/>